<dbReference type="GO" id="GO:0005615">
    <property type="term" value="C:extracellular space"/>
    <property type="evidence" value="ECO:0007669"/>
    <property type="project" value="TreeGrafter"/>
</dbReference>
<feature type="active site" description="Charge relay system" evidence="5">
    <location>
        <position position="166"/>
    </location>
</feature>
<dbReference type="PRINTS" id="PR00723">
    <property type="entry name" value="SUBTILISIN"/>
</dbReference>
<protein>
    <recommendedName>
        <fullName evidence="7">PKD domain-containing protein</fullName>
    </recommendedName>
</protein>
<evidence type="ECO:0000313" key="9">
    <source>
        <dbReference type="Proteomes" id="UP000236654"/>
    </source>
</evidence>
<dbReference type="Gene3D" id="3.40.50.200">
    <property type="entry name" value="Peptidase S8/S53 domain"/>
    <property type="match status" value="1"/>
</dbReference>
<dbReference type="Proteomes" id="UP000236654">
    <property type="component" value="Unassembled WGS sequence"/>
</dbReference>
<dbReference type="InterPro" id="IPR022409">
    <property type="entry name" value="PKD/Chitinase_dom"/>
</dbReference>
<evidence type="ECO:0000256" key="1">
    <source>
        <dbReference type="ARBA" id="ARBA00011073"/>
    </source>
</evidence>
<feature type="active site" description="Charge relay system" evidence="5">
    <location>
        <position position="376"/>
    </location>
</feature>
<comment type="caution">
    <text evidence="8">The sequence shown here is derived from an EMBL/GenBank/DDBJ whole genome shotgun (WGS) entry which is preliminary data.</text>
</comment>
<dbReference type="GO" id="GO:0004252">
    <property type="term" value="F:serine-type endopeptidase activity"/>
    <property type="evidence" value="ECO:0007669"/>
    <property type="project" value="UniProtKB-UniRule"/>
</dbReference>
<dbReference type="InterPro" id="IPR000209">
    <property type="entry name" value="Peptidase_S8/S53_dom"/>
</dbReference>
<feature type="domain" description="PKD" evidence="7">
    <location>
        <begin position="916"/>
        <end position="966"/>
    </location>
</feature>
<keyword evidence="4 5" id="KW-0720">Serine protease</keyword>
<evidence type="ECO:0000256" key="3">
    <source>
        <dbReference type="ARBA" id="ARBA00022801"/>
    </source>
</evidence>
<dbReference type="InterPro" id="IPR035986">
    <property type="entry name" value="PKD_dom_sf"/>
</dbReference>
<dbReference type="InterPro" id="IPR050131">
    <property type="entry name" value="Peptidase_S8_subtilisin-like"/>
</dbReference>
<dbReference type="PROSITE" id="PS50093">
    <property type="entry name" value="PKD"/>
    <property type="match status" value="2"/>
</dbReference>
<feature type="signal peptide" evidence="6">
    <location>
        <begin position="1"/>
        <end position="24"/>
    </location>
</feature>
<dbReference type="SUPFAM" id="SSF52743">
    <property type="entry name" value="Subtilisin-like"/>
    <property type="match status" value="1"/>
</dbReference>
<reference evidence="8 9" key="1">
    <citation type="submission" date="2017-12" db="EMBL/GenBank/DDBJ databases">
        <title>The draft genome sequence of Brumimicrobium saltpan LHR20.</title>
        <authorList>
            <person name="Do Z.-J."/>
            <person name="Luo H.-R."/>
        </authorList>
    </citation>
    <scope>NUCLEOTIDE SEQUENCE [LARGE SCALE GENOMIC DNA]</scope>
    <source>
        <strain evidence="8 9">LHR20</strain>
    </source>
</reference>
<gene>
    <name evidence="8" type="ORF">CW751_13185</name>
</gene>
<sequence length="1056" mass="111923">MKRVTLISIMLVCTLFSFSQTIHSNYLDGEIWIKLNENSLQYRSLNFEGSENKHPKIDYKQFDFIKLIDKYTIQSFEESFPNAKQPLIKNVFRIKFQEISEVDRIIEVLSAHPNIEYAEKIPLLKNTLVPNDTYYQSYQWSLPQVNAETAWDISTGNSSIKVAIVDDAVETTHDDLSSVIYTNTGEIPNNGIDDDNNGYVDDYRGYDVANDDTDPDPDGPSYGHGTHVAGISGAATNNGGGVASIGNGVSIIPVKATNSASVVSHGYEGIYYAMSLNADVINMSWGGSGYSTTAENLINAAYNNGSILVAAAGNDDVSTVFYPAGFSNVIAVASTDNSDNKSSFSNYGSWIDVSAPGSGIVSTVIGNSYDYKSGTSMASPMVAGLAGLILSHNSGLTQSEVKDCILNTAADLNALNPSYSGELGAGRIDALAAMNCVDATLANPPNTDFLADITTITEGQNVNYTDLTSGNPTSWTWTFSGGTPGTFTGQNPPAITYNTAGTYNVTLETSNAYGTDTETKTAYINVNALSGCDTISNTIASDANSIYTFGPGNGYIFGDNLLKFKYVADRFSSYGPTNVTGAVFNFVEASYTSSASKITIKVWEDAGGEPGTNVYSKDVLIEDIAANITSTGFFPTNINFDSPVNISTNDFFVGFEMYDVHGDTVVLSSSSDLSSDPGRSNSAFSFVDPANNPQSTLTGWNEIGSFINGGFEAALHIYPRITANPPLANITASSTSVCSGEAVQFDASSSSNLATVEWAINGTATPYPTGVNPSVIMSRVGNNRAYLLVRNSCGFSSLDSLDITVDETPNVAVDVPQYVICPGGSVSLTATGAGSYVWSPAGSLSCSNCPNPVATPTTTTTYSVVGTSGSCSSVSSFTIEVDSSPVNADFEIDNNTVCVGESINVNAANLSTGAQSYSWTFTGGTPNTAIGALATTSFSSTGTYNVQLEVENACGVTDDITKSVTVVDGGGCTNALTDENKDLYKIYFNSADNELVIMSNLKGQAYLINPAGQIISDNLTFDKGENKLALPNLAKGMYILKTNNIHGQVRSFKFIK</sequence>
<dbReference type="Pfam" id="PF18911">
    <property type="entry name" value="PKD_4"/>
    <property type="match status" value="2"/>
</dbReference>
<proteinExistence type="inferred from homology"/>
<dbReference type="PROSITE" id="PS51892">
    <property type="entry name" value="SUBTILASE"/>
    <property type="match status" value="1"/>
</dbReference>
<evidence type="ECO:0000256" key="5">
    <source>
        <dbReference type="PROSITE-ProRule" id="PRU01240"/>
    </source>
</evidence>
<dbReference type="OrthoDB" id="1055762at2"/>
<dbReference type="CDD" id="cd07473">
    <property type="entry name" value="Peptidases_S8_Subtilisin_like"/>
    <property type="match status" value="1"/>
</dbReference>
<dbReference type="InterPro" id="IPR023828">
    <property type="entry name" value="Peptidase_S8_Ser-AS"/>
</dbReference>
<dbReference type="RefSeq" id="WP_101335496.1">
    <property type="nucleotide sequence ID" value="NZ_PJNI01000018.1"/>
</dbReference>
<keyword evidence="9" id="KW-1185">Reference proteome</keyword>
<accession>A0A2I0QZL8</accession>
<evidence type="ECO:0000256" key="2">
    <source>
        <dbReference type="ARBA" id="ARBA00022670"/>
    </source>
</evidence>
<dbReference type="Pfam" id="PF00082">
    <property type="entry name" value="Peptidase_S8"/>
    <property type="match status" value="1"/>
</dbReference>
<dbReference type="Gene3D" id="2.60.40.10">
    <property type="entry name" value="Immunoglobulins"/>
    <property type="match status" value="3"/>
</dbReference>
<dbReference type="AlphaFoldDB" id="A0A2I0QZL8"/>
<feature type="active site" description="Charge relay system" evidence="5">
    <location>
        <position position="224"/>
    </location>
</feature>
<dbReference type="InterPro" id="IPR015500">
    <property type="entry name" value="Peptidase_S8_subtilisin-rel"/>
</dbReference>
<dbReference type="PANTHER" id="PTHR43806">
    <property type="entry name" value="PEPTIDASE S8"/>
    <property type="match status" value="1"/>
</dbReference>
<keyword evidence="6" id="KW-0732">Signal</keyword>
<dbReference type="EMBL" id="PJNI01000018">
    <property type="protein sequence ID" value="PKR79781.1"/>
    <property type="molecule type" value="Genomic_DNA"/>
</dbReference>
<organism evidence="8 9">
    <name type="scientific">Brumimicrobium salinarum</name>
    <dbReference type="NCBI Taxonomy" id="2058658"/>
    <lineage>
        <taxon>Bacteria</taxon>
        <taxon>Pseudomonadati</taxon>
        <taxon>Bacteroidota</taxon>
        <taxon>Flavobacteriia</taxon>
        <taxon>Flavobacteriales</taxon>
        <taxon>Crocinitomicaceae</taxon>
        <taxon>Brumimicrobium</taxon>
    </lineage>
</organism>
<dbReference type="SMART" id="SM00089">
    <property type="entry name" value="PKD"/>
    <property type="match status" value="3"/>
</dbReference>
<dbReference type="SUPFAM" id="SSF49299">
    <property type="entry name" value="PKD domain"/>
    <property type="match status" value="3"/>
</dbReference>
<comment type="similarity">
    <text evidence="1 5">Belongs to the peptidase S8 family.</text>
</comment>
<evidence type="ECO:0000256" key="4">
    <source>
        <dbReference type="ARBA" id="ARBA00022825"/>
    </source>
</evidence>
<dbReference type="PANTHER" id="PTHR43806:SF11">
    <property type="entry name" value="CEREVISIN-RELATED"/>
    <property type="match status" value="1"/>
</dbReference>
<evidence type="ECO:0000256" key="6">
    <source>
        <dbReference type="SAM" id="SignalP"/>
    </source>
</evidence>
<feature type="domain" description="PKD" evidence="7">
    <location>
        <begin position="445"/>
        <end position="526"/>
    </location>
</feature>
<dbReference type="InterPro" id="IPR013783">
    <property type="entry name" value="Ig-like_fold"/>
</dbReference>
<dbReference type="CDD" id="cd00146">
    <property type="entry name" value="PKD"/>
    <property type="match status" value="2"/>
</dbReference>
<name>A0A2I0QZL8_9FLAO</name>
<dbReference type="GO" id="GO:0006508">
    <property type="term" value="P:proteolysis"/>
    <property type="evidence" value="ECO:0007669"/>
    <property type="project" value="UniProtKB-KW"/>
</dbReference>
<dbReference type="InterPro" id="IPR000601">
    <property type="entry name" value="PKD_dom"/>
</dbReference>
<dbReference type="InterPro" id="IPR036852">
    <property type="entry name" value="Peptidase_S8/S53_dom_sf"/>
</dbReference>
<keyword evidence="3 5" id="KW-0378">Hydrolase</keyword>
<dbReference type="PROSITE" id="PS00138">
    <property type="entry name" value="SUBTILASE_SER"/>
    <property type="match status" value="1"/>
</dbReference>
<feature type="chain" id="PRO_5014194632" description="PKD domain-containing protein" evidence="6">
    <location>
        <begin position="25"/>
        <end position="1056"/>
    </location>
</feature>
<evidence type="ECO:0000259" key="7">
    <source>
        <dbReference type="PROSITE" id="PS50093"/>
    </source>
</evidence>
<dbReference type="InterPro" id="IPR034204">
    <property type="entry name" value="PfSUB1-like_cat_dom"/>
</dbReference>
<evidence type="ECO:0000313" key="8">
    <source>
        <dbReference type="EMBL" id="PKR79781.1"/>
    </source>
</evidence>
<keyword evidence="2 5" id="KW-0645">Protease</keyword>